<dbReference type="Pfam" id="PF07287">
    <property type="entry name" value="AtuA"/>
    <property type="match status" value="1"/>
</dbReference>
<dbReference type="PANTHER" id="PTHR47472:SF1">
    <property type="entry name" value="DUF1446-DOMAIN-CONTAINING PROTEIN"/>
    <property type="match status" value="1"/>
</dbReference>
<dbReference type="AlphaFoldDB" id="A0A1G4TMX4"/>
<protein>
    <recommendedName>
        <fullName evidence="1">Acyclic terpene utilisation N-terminal domain-containing protein</fullName>
    </recommendedName>
</protein>
<dbReference type="RefSeq" id="WP_090650719.1">
    <property type="nucleotide sequence ID" value="NZ_CBCRYE010000008.1"/>
</dbReference>
<dbReference type="InterPro" id="IPR010839">
    <property type="entry name" value="AtuA_N"/>
</dbReference>
<dbReference type="Proteomes" id="UP000199150">
    <property type="component" value="Unassembled WGS sequence"/>
</dbReference>
<evidence type="ECO:0000313" key="2">
    <source>
        <dbReference type="EMBL" id="SCW82691.1"/>
    </source>
</evidence>
<proteinExistence type="predicted"/>
<evidence type="ECO:0000259" key="1">
    <source>
        <dbReference type="Pfam" id="PF07287"/>
    </source>
</evidence>
<evidence type="ECO:0000313" key="3">
    <source>
        <dbReference type="Proteomes" id="UP000199150"/>
    </source>
</evidence>
<dbReference type="PANTHER" id="PTHR47472">
    <property type="entry name" value="PROPIONYL-COA CARBOXYLASE"/>
    <property type="match status" value="1"/>
</dbReference>
<dbReference type="STRING" id="260084.SAMN02927928_0015"/>
<dbReference type="EMBL" id="FMTS01000010">
    <property type="protein sequence ID" value="SCW82691.1"/>
    <property type="molecule type" value="Genomic_DNA"/>
</dbReference>
<organism evidence="2 3">
    <name type="scientific">Asticcacaulis taihuensis</name>
    <dbReference type="NCBI Taxonomy" id="260084"/>
    <lineage>
        <taxon>Bacteria</taxon>
        <taxon>Pseudomonadati</taxon>
        <taxon>Pseudomonadota</taxon>
        <taxon>Alphaproteobacteria</taxon>
        <taxon>Caulobacterales</taxon>
        <taxon>Caulobacteraceae</taxon>
        <taxon>Asticcacaulis</taxon>
    </lineage>
</organism>
<gene>
    <name evidence="2" type="ORF">SAMN02927928_0015</name>
</gene>
<reference evidence="3" key="1">
    <citation type="submission" date="2016-10" db="EMBL/GenBank/DDBJ databases">
        <authorList>
            <person name="Varghese N."/>
            <person name="Submissions S."/>
        </authorList>
    </citation>
    <scope>NUCLEOTIDE SEQUENCE [LARGE SCALE GENOMIC DNA]</scope>
    <source>
        <strain evidence="3">CGMCC 1.3431</strain>
    </source>
</reference>
<feature type="domain" description="Acyclic terpene utilisation N-terminal" evidence="1">
    <location>
        <begin position="4"/>
        <end position="439"/>
    </location>
</feature>
<accession>A0A1G4TMX4</accession>
<sequence length="442" mass="46580">MSSLRIGSGAGFSGDRIDPAIELAEHGDLDYLVFECLAERTIALAQIARRNDPKAGFDPYLVERMEAVLTPCSERGVRIISNMGAANPLTAADAVIEVARRLGIKGLKVAAVTGDDVLEQLDLDAALLDQPGQVRDLRASLVSANAYMGSDGIVAALAAGADVVLTGRVGDPALFVAPMIHHFGWAADDWDRLAHGTVIGHLLECAGQITGGYFADPGVKDVPDLARLGFPIAEIESDGSAIITKVANSGGLITTATCKEQLLYEILDPAAYLQADAITDIRNVAFEPLAPNRIQVTGARGRPRPDSLKVTLGYLDGFIGEGQMSYAGPGAVARGRLALNILRHRLGDRYDDLQFDLIGVDATRVAARPAPASDPFEVRIRVAGRHAEADQAARIGREVEALYTNGPSGGGGAVSSVKPVMAVASTLINRQRVISAVHLKVS</sequence>
<name>A0A1G4TMX4_9CAUL</name>
<dbReference type="OrthoDB" id="9763456at2"/>
<keyword evidence="3" id="KW-1185">Reference proteome</keyword>